<comment type="caution">
    <text evidence="3">The sequence shown here is derived from an EMBL/GenBank/DDBJ whole genome shotgun (WGS) entry which is preliminary data.</text>
</comment>
<proteinExistence type="predicted"/>
<accession>A0A1C7NG86</accession>
<keyword evidence="2" id="KW-0732">Signal</keyword>
<dbReference type="EMBL" id="LUGH01000199">
    <property type="protein sequence ID" value="OBZ87749.1"/>
    <property type="molecule type" value="Genomic_DNA"/>
</dbReference>
<name>A0A1C7NG86_9FUNG</name>
<feature type="region of interest" description="Disordered" evidence="1">
    <location>
        <begin position="30"/>
        <end position="51"/>
    </location>
</feature>
<protein>
    <submittedName>
        <fullName evidence="3">Uncharacterized protein PB7E8.01</fullName>
    </submittedName>
</protein>
<evidence type="ECO:0000256" key="2">
    <source>
        <dbReference type="SAM" id="SignalP"/>
    </source>
</evidence>
<sequence length="608" mass="68466">MYYNSLFIILFISVYVCHLTQAQDIKRDLNKETEDSKQADDHPSTTSSHSIPLTTDIELNTALSGDSDSESDNDDSTQTMNQDIYNSKSLFTTEPRVTNVTSLVQVNLYCEVDKEHCSKVHNSFVSAARHFSEVVNLKRKIVFQASYYSFCSNQCSNGTFGWGTPSSQFSLKSVDEADANFVYPQALARQLSAYAGSNNWVSYDVIVDINHDIHMNAVNETNSDNWNGTGIPTRGGFWFANDTNNATIEEYQVDMEYVILHQMLHGLGMSSSWAAYFSDTTSPFQKLLSGLIEPEDNLKIMTPNPYWYVEHSTGPAYLTGFQQSSIFDKFLYLFIPARNQTVWLVDYSFDMQGFCLKDDDAFIVNFMNSFINNATQSSKAKTVYVSMSMSKTLTFEFSPLASESVYYTNAYLNKTYQSIQLMTGTLSADKQGYYRPGISTSHLDDMYANTTDFLMVHSFVKGKTLSRLVEEGYSQLPYPIEYNTSTTIPVNITNYFNVTVGNYTYLNSSITAGEKTVLTKHVYRSPIGPGILRILESMGYSTVLTNTNYSLHVVKTTKPPSTCDDANNNFKSRSTDSSSTTVSSLGLSQFDQLPCFYLFVFFITFCII</sequence>
<feature type="chain" id="PRO_5008889674" evidence="2">
    <location>
        <begin position="23"/>
        <end position="608"/>
    </location>
</feature>
<gene>
    <name evidence="3" type="ORF">A0J61_04198</name>
</gene>
<feature type="compositionally biased region" description="Basic and acidic residues" evidence="1">
    <location>
        <begin position="30"/>
        <end position="43"/>
    </location>
</feature>
<dbReference type="Proteomes" id="UP000093000">
    <property type="component" value="Unassembled WGS sequence"/>
</dbReference>
<organism evidence="3 4">
    <name type="scientific">Choanephora cucurbitarum</name>
    <dbReference type="NCBI Taxonomy" id="101091"/>
    <lineage>
        <taxon>Eukaryota</taxon>
        <taxon>Fungi</taxon>
        <taxon>Fungi incertae sedis</taxon>
        <taxon>Mucoromycota</taxon>
        <taxon>Mucoromycotina</taxon>
        <taxon>Mucoromycetes</taxon>
        <taxon>Mucorales</taxon>
        <taxon>Mucorineae</taxon>
        <taxon>Choanephoraceae</taxon>
        <taxon>Choanephoroideae</taxon>
        <taxon>Choanephora</taxon>
    </lineage>
</organism>
<keyword evidence="4" id="KW-1185">Reference proteome</keyword>
<evidence type="ECO:0000313" key="3">
    <source>
        <dbReference type="EMBL" id="OBZ87749.1"/>
    </source>
</evidence>
<evidence type="ECO:0000256" key="1">
    <source>
        <dbReference type="SAM" id="MobiDB-lite"/>
    </source>
</evidence>
<dbReference type="InParanoid" id="A0A1C7NG86"/>
<dbReference type="AlphaFoldDB" id="A0A1C7NG86"/>
<feature type="signal peptide" evidence="2">
    <location>
        <begin position="1"/>
        <end position="22"/>
    </location>
</feature>
<dbReference type="STRING" id="101091.A0A1C7NG86"/>
<evidence type="ECO:0000313" key="4">
    <source>
        <dbReference type="Proteomes" id="UP000093000"/>
    </source>
</evidence>
<dbReference type="OrthoDB" id="73465at2759"/>
<reference evidence="3 4" key="1">
    <citation type="submission" date="2016-03" db="EMBL/GenBank/DDBJ databases">
        <title>Choanephora cucurbitarum.</title>
        <authorList>
            <person name="Min B."/>
            <person name="Park H."/>
            <person name="Park J.-H."/>
            <person name="Shin H.-D."/>
            <person name="Choi I.-G."/>
        </authorList>
    </citation>
    <scope>NUCLEOTIDE SEQUENCE [LARGE SCALE GENOMIC DNA]</scope>
    <source>
        <strain evidence="3 4">KUS-F28377</strain>
    </source>
</reference>